<dbReference type="OrthoDB" id="50239at2157"/>
<dbReference type="SUPFAM" id="SSF53474">
    <property type="entry name" value="alpha/beta-Hydrolases"/>
    <property type="match status" value="1"/>
</dbReference>
<protein>
    <submittedName>
        <fullName evidence="2">Alpha/beta hydrolase</fullName>
    </submittedName>
</protein>
<dbReference type="Gene3D" id="3.40.50.1820">
    <property type="entry name" value="alpha/beta hydrolase"/>
    <property type="match status" value="1"/>
</dbReference>
<reference evidence="3" key="1">
    <citation type="submission" date="2017-02" db="EMBL/GenBank/DDBJ databases">
        <title>Natronthermophilus aegyptiacus gen. nov.,sp. nov., an aerobic, extremely halophilic alkalithermophilic archaeon isolated from the athalassohaline Wadi An Natrun, Egypt.</title>
        <authorList>
            <person name="Zhao B."/>
        </authorList>
    </citation>
    <scope>NUCLEOTIDE SEQUENCE [LARGE SCALE GENOMIC DNA]</scope>
    <source>
        <strain evidence="3">JW/NM-HA 15</strain>
    </source>
</reference>
<keyword evidence="2" id="KW-0378">Hydrolase</keyword>
<dbReference type="InterPro" id="IPR029058">
    <property type="entry name" value="AB_hydrolase_fold"/>
</dbReference>
<dbReference type="GeneID" id="32894551"/>
<dbReference type="EMBL" id="CP019893">
    <property type="protein sequence ID" value="ARS90151.1"/>
    <property type="molecule type" value="Genomic_DNA"/>
</dbReference>
<organism evidence="2 3">
    <name type="scientific">Natrarchaeobaculum aegyptiacum</name>
    <dbReference type="NCBI Taxonomy" id="745377"/>
    <lineage>
        <taxon>Archaea</taxon>
        <taxon>Methanobacteriati</taxon>
        <taxon>Methanobacteriota</taxon>
        <taxon>Stenosarchaea group</taxon>
        <taxon>Halobacteria</taxon>
        <taxon>Halobacteriales</taxon>
        <taxon>Natrialbaceae</taxon>
        <taxon>Natrarchaeobaculum</taxon>
    </lineage>
</organism>
<dbReference type="KEGG" id="naj:B1756_10690"/>
<keyword evidence="3" id="KW-1185">Reference proteome</keyword>
<evidence type="ECO:0000313" key="2">
    <source>
        <dbReference type="EMBL" id="ARS90151.1"/>
    </source>
</evidence>
<evidence type="ECO:0000256" key="1">
    <source>
        <dbReference type="SAM" id="MobiDB-lite"/>
    </source>
</evidence>
<evidence type="ECO:0000313" key="3">
    <source>
        <dbReference type="Proteomes" id="UP000250088"/>
    </source>
</evidence>
<dbReference type="AlphaFoldDB" id="A0A2Z2HSF0"/>
<dbReference type="GO" id="GO:0016787">
    <property type="term" value="F:hydrolase activity"/>
    <property type="evidence" value="ECO:0007669"/>
    <property type="project" value="UniProtKB-KW"/>
</dbReference>
<feature type="region of interest" description="Disordered" evidence="1">
    <location>
        <begin position="1"/>
        <end position="27"/>
    </location>
</feature>
<gene>
    <name evidence="2" type="ORF">B1756_10690</name>
</gene>
<accession>A0A2Z2HSF0</accession>
<proteinExistence type="predicted"/>
<dbReference type="Proteomes" id="UP000250088">
    <property type="component" value="Chromosome"/>
</dbReference>
<name>A0A2Z2HSF0_9EURY</name>
<sequence>MSDVLIPGGRDVRGTLEEPAGGDESDTEAIVVACPPHPQHGGSRTDGRLVAVADALTDAGIACLRFDYGPWDEGHGERADVRNALAWAAEEYDRVGLFGYSFGATLSLLAAVDVQSESGLEVAFEAVSVLAPTAQLGADDDLDAHAALAELDRPLQVCHGERDTTVDWEPIVERARDRGAEIHPLPADHFFLGTQPEIADAVRDFFEGHLLE</sequence>
<dbReference type="RefSeq" id="WP_086888525.1">
    <property type="nucleotide sequence ID" value="NZ_CP019893.1"/>
</dbReference>